<dbReference type="AlphaFoldDB" id="D9ST35"/>
<dbReference type="OrthoDB" id="9807630at2"/>
<dbReference type="EMBL" id="CP002160">
    <property type="protein sequence ID" value="ADL50651.1"/>
    <property type="molecule type" value="Genomic_DNA"/>
</dbReference>
<sequence>MDNVKWLFWDIGGTLVNEEKCYIKRITDTVSRQREKQKKYSYDDIYQAMVQASVEYKQPYATALKSLGIEEFEPYPRELEALYDNSIGVLERLHKIYKMGIIANQSLGTSKRLTEYGLIKYFDIILASAEEGLEKPDISFYERALQKSKCNAINAVMIGDRLDNDIYPAKRIGMKTIWIKQGFGGMQIPKSKEYEPDYTIENLDELIELLG</sequence>
<dbReference type="RefSeq" id="WP_010076509.1">
    <property type="nucleotide sequence ID" value="NC_014393.1"/>
</dbReference>
<dbReference type="PANTHER" id="PTHR46470">
    <property type="entry name" value="N-ACYLNEURAMINATE-9-PHOSPHATASE"/>
    <property type="match status" value="1"/>
</dbReference>
<dbReference type="NCBIfam" id="TIGR01509">
    <property type="entry name" value="HAD-SF-IA-v3"/>
    <property type="match status" value="1"/>
</dbReference>
<protein>
    <submittedName>
        <fullName evidence="5">HAD-superfamily hydrolase, subfamily IA, variant 1</fullName>
    </submittedName>
</protein>
<name>D9ST35_CLOC7</name>
<evidence type="ECO:0000313" key="6">
    <source>
        <dbReference type="Proteomes" id="UP000002730"/>
    </source>
</evidence>
<evidence type="ECO:0000313" key="5">
    <source>
        <dbReference type="EMBL" id="ADL50651.1"/>
    </source>
</evidence>
<dbReference type="HOGENOM" id="CLU_045011_8_5_9"/>
<dbReference type="SUPFAM" id="SSF56784">
    <property type="entry name" value="HAD-like"/>
    <property type="match status" value="1"/>
</dbReference>
<dbReference type="NCBIfam" id="TIGR01549">
    <property type="entry name" value="HAD-SF-IA-v1"/>
    <property type="match status" value="1"/>
</dbReference>
<dbReference type="Gene3D" id="1.10.150.520">
    <property type="match status" value="1"/>
</dbReference>
<keyword evidence="3 5" id="KW-0378">Hydrolase</keyword>
<dbReference type="PANTHER" id="PTHR46470:SF2">
    <property type="entry name" value="GLYCERALDEHYDE 3-PHOSPHATE PHOSPHATASE"/>
    <property type="match status" value="1"/>
</dbReference>
<evidence type="ECO:0000256" key="3">
    <source>
        <dbReference type="ARBA" id="ARBA00022801"/>
    </source>
</evidence>
<dbReference type="eggNOG" id="COG1011">
    <property type="taxonomic scope" value="Bacteria"/>
</dbReference>
<evidence type="ECO:0000256" key="1">
    <source>
        <dbReference type="ARBA" id="ARBA00001946"/>
    </source>
</evidence>
<dbReference type="SFLD" id="SFLDS00003">
    <property type="entry name" value="Haloacid_Dehalogenase"/>
    <property type="match status" value="1"/>
</dbReference>
<gene>
    <name evidence="5" type="ordered locus">Clocel_0881</name>
</gene>
<dbReference type="Proteomes" id="UP000002730">
    <property type="component" value="Chromosome"/>
</dbReference>
<dbReference type="Pfam" id="PF13419">
    <property type="entry name" value="HAD_2"/>
    <property type="match status" value="1"/>
</dbReference>
<reference evidence="5 6" key="1">
    <citation type="submission" date="2010-08" db="EMBL/GenBank/DDBJ databases">
        <title>Complete sequence of Clostridium cellulovorans 743B.</title>
        <authorList>
            <consortium name="US DOE Joint Genome Institute"/>
            <person name="Lucas S."/>
            <person name="Copeland A."/>
            <person name="Lapidus A."/>
            <person name="Cheng J.-F."/>
            <person name="Bruce D."/>
            <person name="Goodwin L."/>
            <person name="Pitluck S."/>
            <person name="Chertkov O."/>
            <person name="Detter J.C."/>
            <person name="Han C."/>
            <person name="Tapia R."/>
            <person name="Land M."/>
            <person name="Hauser L."/>
            <person name="Chang Y.-J."/>
            <person name="Jeffries C."/>
            <person name="Kyrpides N."/>
            <person name="Ivanova N."/>
            <person name="Mikhailova N."/>
            <person name="Hemme C.L."/>
            <person name="Woyke T."/>
        </authorList>
    </citation>
    <scope>NUCLEOTIDE SEQUENCE [LARGE SCALE GENOMIC DNA]</scope>
    <source>
        <strain evidence="6">ATCC 35296 / DSM 3052 / OCM 3 / 743B</strain>
    </source>
</reference>
<dbReference type="SFLD" id="SFLDG01129">
    <property type="entry name" value="C1.5:_HAD__Beta-PGM__Phosphata"/>
    <property type="match status" value="1"/>
</dbReference>
<keyword evidence="2" id="KW-0479">Metal-binding</keyword>
<dbReference type="STRING" id="573061.Clocel_0881"/>
<dbReference type="InterPro" id="IPR036412">
    <property type="entry name" value="HAD-like_sf"/>
</dbReference>
<dbReference type="InterPro" id="IPR041492">
    <property type="entry name" value="HAD_2"/>
</dbReference>
<dbReference type="PRINTS" id="PR00413">
    <property type="entry name" value="HADHALOGNASE"/>
</dbReference>
<dbReference type="GO" id="GO:0046872">
    <property type="term" value="F:metal ion binding"/>
    <property type="evidence" value="ECO:0007669"/>
    <property type="project" value="UniProtKB-KW"/>
</dbReference>
<comment type="cofactor">
    <cofactor evidence="1">
        <name>Mg(2+)</name>
        <dbReference type="ChEBI" id="CHEBI:18420"/>
    </cofactor>
</comment>
<evidence type="ECO:0000256" key="2">
    <source>
        <dbReference type="ARBA" id="ARBA00022723"/>
    </source>
</evidence>
<organism evidence="5 6">
    <name type="scientific">Clostridium cellulovorans (strain ATCC 35296 / DSM 3052 / OCM 3 / 743B)</name>
    <dbReference type="NCBI Taxonomy" id="573061"/>
    <lineage>
        <taxon>Bacteria</taxon>
        <taxon>Bacillati</taxon>
        <taxon>Bacillota</taxon>
        <taxon>Clostridia</taxon>
        <taxon>Eubacteriales</taxon>
        <taxon>Clostridiaceae</taxon>
        <taxon>Clostridium</taxon>
    </lineage>
</organism>
<proteinExistence type="predicted"/>
<dbReference type="InterPro" id="IPR023214">
    <property type="entry name" value="HAD_sf"/>
</dbReference>
<keyword evidence="4" id="KW-0460">Magnesium</keyword>
<dbReference type="Gene3D" id="3.40.50.1000">
    <property type="entry name" value="HAD superfamily/HAD-like"/>
    <property type="match status" value="1"/>
</dbReference>
<dbReference type="InterPro" id="IPR006439">
    <property type="entry name" value="HAD-SF_hydro_IA"/>
</dbReference>
<dbReference type="GO" id="GO:0044281">
    <property type="term" value="P:small molecule metabolic process"/>
    <property type="evidence" value="ECO:0007669"/>
    <property type="project" value="UniProtKB-ARBA"/>
</dbReference>
<dbReference type="GO" id="GO:0016791">
    <property type="term" value="F:phosphatase activity"/>
    <property type="evidence" value="ECO:0007669"/>
    <property type="project" value="TreeGrafter"/>
</dbReference>
<evidence type="ECO:0000256" key="4">
    <source>
        <dbReference type="ARBA" id="ARBA00022842"/>
    </source>
</evidence>
<keyword evidence="6" id="KW-1185">Reference proteome</keyword>
<dbReference type="KEGG" id="ccb:Clocel_0881"/>
<accession>D9ST35</accession>
<dbReference type="InterPro" id="IPR051400">
    <property type="entry name" value="HAD-like_hydrolase"/>
</dbReference>